<keyword evidence="2" id="KW-1185">Reference proteome</keyword>
<dbReference type="OrthoDB" id="790983at2"/>
<evidence type="ECO:0008006" key="3">
    <source>
        <dbReference type="Google" id="ProtNLM"/>
    </source>
</evidence>
<dbReference type="AlphaFoldDB" id="A0A4S1DZB4"/>
<protein>
    <recommendedName>
        <fullName evidence="3">Tetracycline regulation of excision, RteC</fullName>
    </recommendedName>
</protein>
<organism evidence="1 2">
    <name type="scientific">Flavivirga rizhaonensis</name>
    <dbReference type="NCBI Taxonomy" id="2559571"/>
    <lineage>
        <taxon>Bacteria</taxon>
        <taxon>Pseudomonadati</taxon>
        <taxon>Bacteroidota</taxon>
        <taxon>Flavobacteriia</taxon>
        <taxon>Flavobacteriales</taxon>
        <taxon>Flavobacteriaceae</taxon>
        <taxon>Flavivirga</taxon>
    </lineage>
</organism>
<reference evidence="1 2" key="1">
    <citation type="submission" date="2019-04" db="EMBL/GenBank/DDBJ databases">
        <authorList>
            <person name="Liu A."/>
        </authorList>
    </citation>
    <scope>NUCLEOTIDE SEQUENCE [LARGE SCALE GENOMIC DNA]</scope>
    <source>
        <strain evidence="1 2">RZ03</strain>
    </source>
</reference>
<evidence type="ECO:0000313" key="1">
    <source>
        <dbReference type="EMBL" id="TGV03353.1"/>
    </source>
</evidence>
<comment type="caution">
    <text evidence="1">The sequence shown here is derived from an EMBL/GenBank/DDBJ whole genome shotgun (WGS) entry which is preliminary data.</text>
</comment>
<dbReference type="Pfam" id="PF09357">
    <property type="entry name" value="RteC"/>
    <property type="match status" value="1"/>
</dbReference>
<sequence>MEYLGLTEKLHNELDQIQVETPNVNKRAFRSIIVCRENLSLLRKKMMEKGFDSPKEEIRFFRNIKPIPLSQLIYHTEIHNFELSFPENCIEVQRKYIKKHLDNYNAFFLRNMDFGQYIELGCTHFDSYYFTRKSNAELPVGASRIYVQDPEFNTPKDALFAQFKGYGLMVLYLKERLSNLSKGDEKSFPRRNFNLKCAASKTDIIELTYALIASGAIQGDIKELVKAFELIFNIDLGDFYRTFIAIRDRAIDPAKFLNLLKSALLKRMEEVDN</sequence>
<accession>A0A4S1DZB4</accession>
<name>A0A4S1DZB4_9FLAO</name>
<dbReference type="Proteomes" id="UP000307602">
    <property type="component" value="Unassembled WGS sequence"/>
</dbReference>
<gene>
    <name evidence="1" type="ORF">EM932_06680</name>
</gene>
<dbReference type="RefSeq" id="WP_135876407.1">
    <property type="nucleotide sequence ID" value="NZ_SRSO01000007.1"/>
</dbReference>
<dbReference type="InterPro" id="IPR018534">
    <property type="entry name" value="Tet_reg_excision_RteC"/>
</dbReference>
<proteinExistence type="predicted"/>
<evidence type="ECO:0000313" key="2">
    <source>
        <dbReference type="Proteomes" id="UP000307602"/>
    </source>
</evidence>
<dbReference type="EMBL" id="SRSO01000007">
    <property type="protein sequence ID" value="TGV03353.1"/>
    <property type="molecule type" value="Genomic_DNA"/>
</dbReference>